<comment type="similarity">
    <text evidence="3">Belongs to the WD repeat L(2)GL family.</text>
</comment>
<dbReference type="GO" id="GO:0045159">
    <property type="term" value="F:myosin II binding"/>
    <property type="evidence" value="ECO:0007669"/>
    <property type="project" value="TreeGrafter"/>
</dbReference>
<evidence type="ECO:0000256" key="6">
    <source>
        <dbReference type="ARBA" id="ARBA00022553"/>
    </source>
</evidence>
<evidence type="ECO:0000256" key="5">
    <source>
        <dbReference type="ARBA" id="ARBA00022490"/>
    </source>
</evidence>
<dbReference type="GO" id="GO:0005886">
    <property type="term" value="C:plasma membrane"/>
    <property type="evidence" value="ECO:0007669"/>
    <property type="project" value="TreeGrafter"/>
</dbReference>
<evidence type="ECO:0000256" key="9">
    <source>
        <dbReference type="ARBA" id="ARBA00023136"/>
    </source>
</evidence>
<sequence>MVLLVCCYQVFEVRFLLSAVKGLAIEERFFPFVPLCGFAWVGGGEETAGHEVSCGGGMGEAENQSRYGTAGVEFEGKHKEETCVMELFFLPGQGRLISQCDNVSLHLFELNEKDGKWVLEEVKSCSLQGRLKNITTCCLPSSGEHLLIGTDGGNIYLLDVKSFEMTDHIIYQDIVIQKANVYLIIINFLSVPDDYKLNPGSVEAIAEHPLNPDKIVIGYNRGLMVLWDNKTLNSENTYVGSQQLESVSWHRSGTKFMSSHNDGTYVVWSSTDSSKPEEAPVPPYGEYQLPYGPFPCKAISKVLWRSVKGGDDFTIFAGGMPRASYADKHTVTVMCGDKHQVLDFTSKVVDFFTICHGDEESVKYDNPHTLVVLAEEEIVLIDLESDDWLPFRLPLLSSLHMSSITCTQHVSNVPQDLWNTIITSGNKQVSGKYTEREWPITGGDNELESPTFHNLLLTGHEDGSVRFWDASGVALSHLYTIHTSHIFVNEDGEPPVDEEEWPPFRKVGSFDPYSDDPRLAIKKILLCPLSKTLVVAGTAGQIMFFELKDEEVEKQLEAHSVNIVSDRDSFVWKGHDQLSLKQGNMKFAPGFVPVTIEQLTPPAAVTAIALHTEWGLVAAGTAHGFALFDYIQKKTVMSKCTLNPNDLMAVGDAAMSRKKSFKKSLRQSFRRLRKGRSQRSKRDKTPTKEDVKSPAREKERERETEADTGAASPAVETKPVERQVEARSADDSMGSMVRCLYLAQSFIINNALQSYTLWAGTNAGAIYVFTISLPKEKDNRKTEAVACQLGKEIQLKHRAPVIAIQILDGLGHPLPEPFEVENNRAKSPDLSGNHRVIICSEEQFKVFTLPSLKPFCKFKLTASEGARVRKVAMIKFVSSRDENYNEDCMTCLTNQGEISIFTVPDLRRQQTHNCLKREDINGISSVVFTKTGQAFYLHSPCEFQRFTLSTKDILQTKCKIELPEGARPPPPISDTEESTEQTEEGEEKSADKEDQPEKAVDVVATLVENLNVKDEKAESTESKPDANASQDESKGELDITVDSVKDHISNLCTEGVTSVIEKAESSKVVQETVTKVSSMVVSTKETIINAKESVISTSENAKETVINATENAKESFLNASENAKGIFTSAKSSAKETVISTTEKLRSDNGCVVKGELISGGQVGEQMLNGISLTALGKSPKSAATKNKAPTAILEEFNHDEDGA</sequence>
<dbReference type="InterPro" id="IPR036322">
    <property type="entry name" value="WD40_repeat_dom_sf"/>
</dbReference>
<dbReference type="InterPro" id="IPR013577">
    <property type="entry name" value="LLGL2"/>
</dbReference>
<dbReference type="GO" id="GO:0005096">
    <property type="term" value="F:GTPase activator activity"/>
    <property type="evidence" value="ECO:0007669"/>
    <property type="project" value="TreeGrafter"/>
</dbReference>
<evidence type="ECO:0000256" key="11">
    <source>
        <dbReference type="SAM" id="MobiDB-lite"/>
    </source>
</evidence>
<feature type="compositionally biased region" description="Basic and acidic residues" evidence="11">
    <location>
        <begin position="718"/>
        <end position="728"/>
    </location>
</feature>
<evidence type="ECO:0000256" key="10">
    <source>
        <dbReference type="PROSITE-ProRule" id="PRU00221"/>
    </source>
</evidence>
<dbReference type="GO" id="GO:0030866">
    <property type="term" value="P:cortical actin cytoskeleton organization"/>
    <property type="evidence" value="ECO:0007669"/>
    <property type="project" value="TreeGrafter"/>
</dbReference>
<evidence type="ECO:0000256" key="7">
    <source>
        <dbReference type="ARBA" id="ARBA00022574"/>
    </source>
</evidence>
<comment type="subcellular location">
    <subcellularLocation>
        <location evidence="2">Cytoplasm</location>
    </subcellularLocation>
    <subcellularLocation>
        <location evidence="1">Endomembrane system</location>
    </subcellularLocation>
</comment>
<dbReference type="PRINTS" id="PR00962">
    <property type="entry name" value="LETHAL2GIANT"/>
</dbReference>
<dbReference type="InterPro" id="IPR015943">
    <property type="entry name" value="WD40/YVTN_repeat-like_dom_sf"/>
</dbReference>
<evidence type="ECO:0000256" key="1">
    <source>
        <dbReference type="ARBA" id="ARBA00004308"/>
    </source>
</evidence>
<dbReference type="GO" id="GO:0012505">
    <property type="term" value="C:endomembrane system"/>
    <property type="evidence" value="ECO:0007669"/>
    <property type="project" value="UniProtKB-SubCell"/>
</dbReference>
<dbReference type="GO" id="GO:0006893">
    <property type="term" value="P:Golgi to plasma membrane transport"/>
    <property type="evidence" value="ECO:0007669"/>
    <property type="project" value="TreeGrafter"/>
</dbReference>
<dbReference type="Pfam" id="PF08596">
    <property type="entry name" value="Lgl_C"/>
    <property type="match status" value="1"/>
</dbReference>
<dbReference type="InterPro" id="IPR000664">
    <property type="entry name" value="Lethal2_giant"/>
</dbReference>
<keyword evidence="9" id="KW-0472">Membrane</keyword>
<protein>
    <submittedName>
        <fullName evidence="14">Lethal(2) giant larvae protein homolog 1</fullName>
    </submittedName>
</protein>
<dbReference type="Pfam" id="PF08366">
    <property type="entry name" value="LLGL"/>
    <property type="match status" value="1"/>
</dbReference>
<reference evidence="14 15" key="1">
    <citation type="submission" date="2021-06" db="EMBL/GenBank/DDBJ databases">
        <title>Caerostris extrusa draft genome.</title>
        <authorList>
            <person name="Kono N."/>
            <person name="Arakawa K."/>
        </authorList>
    </citation>
    <scope>NUCLEOTIDE SEQUENCE [LARGE SCALE GENOMIC DNA]</scope>
</reference>
<dbReference type="GO" id="GO:0019905">
    <property type="term" value="F:syntaxin binding"/>
    <property type="evidence" value="ECO:0007669"/>
    <property type="project" value="TreeGrafter"/>
</dbReference>
<dbReference type="PANTHER" id="PTHR10241:SF29">
    <property type="entry name" value="LETHAL(2) GIANT LARVAE PROTEIN"/>
    <property type="match status" value="1"/>
</dbReference>
<feature type="compositionally biased region" description="Basic and acidic residues" evidence="11">
    <location>
        <begin position="683"/>
        <end position="705"/>
    </location>
</feature>
<feature type="domain" description="Lethal giant larvae homologue 2" evidence="12">
    <location>
        <begin position="289"/>
        <end position="388"/>
    </location>
</feature>
<dbReference type="GO" id="GO:0030864">
    <property type="term" value="C:cortical actin cytoskeleton"/>
    <property type="evidence" value="ECO:0007669"/>
    <property type="project" value="TreeGrafter"/>
</dbReference>
<feature type="region of interest" description="Disordered" evidence="11">
    <location>
        <begin position="1179"/>
        <end position="1204"/>
    </location>
</feature>
<organism evidence="14 15">
    <name type="scientific">Caerostris extrusa</name>
    <name type="common">Bark spider</name>
    <name type="synonym">Caerostris bankana</name>
    <dbReference type="NCBI Taxonomy" id="172846"/>
    <lineage>
        <taxon>Eukaryota</taxon>
        <taxon>Metazoa</taxon>
        <taxon>Ecdysozoa</taxon>
        <taxon>Arthropoda</taxon>
        <taxon>Chelicerata</taxon>
        <taxon>Arachnida</taxon>
        <taxon>Araneae</taxon>
        <taxon>Araneomorphae</taxon>
        <taxon>Entelegynae</taxon>
        <taxon>Araneoidea</taxon>
        <taxon>Araneidae</taxon>
        <taxon>Caerostris</taxon>
    </lineage>
</organism>
<dbReference type="GO" id="GO:0008593">
    <property type="term" value="P:regulation of Notch signaling pathway"/>
    <property type="evidence" value="ECO:0007669"/>
    <property type="project" value="TreeGrafter"/>
</dbReference>
<keyword evidence="4" id="KW-0268">Exocytosis</keyword>
<evidence type="ECO:0000256" key="4">
    <source>
        <dbReference type="ARBA" id="ARBA00022483"/>
    </source>
</evidence>
<dbReference type="Proteomes" id="UP001054945">
    <property type="component" value="Unassembled WGS sequence"/>
</dbReference>
<feature type="region of interest" description="Disordered" evidence="11">
    <location>
        <begin position="658"/>
        <end position="728"/>
    </location>
</feature>
<evidence type="ECO:0000256" key="2">
    <source>
        <dbReference type="ARBA" id="ARBA00004496"/>
    </source>
</evidence>
<name>A0AAV4MM55_CAEEX</name>
<dbReference type="SUPFAM" id="SSF50978">
    <property type="entry name" value="WD40 repeat-like"/>
    <property type="match status" value="2"/>
</dbReference>
<dbReference type="GO" id="GO:0051294">
    <property type="term" value="P:establishment of spindle orientation"/>
    <property type="evidence" value="ECO:0007669"/>
    <property type="project" value="TreeGrafter"/>
</dbReference>
<keyword evidence="7 10" id="KW-0853">WD repeat</keyword>
<feature type="domain" description="Lethal giant larvae (Lgl)-like C-terminal" evidence="13">
    <location>
        <begin position="754"/>
        <end position="951"/>
    </location>
</feature>
<evidence type="ECO:0000259" key="12">
    <source>
        <dbReference type="Pfam" id="PF08366"/>
    </source>
</evidence>
<evidence type="ECO:0000259" key="13">
    <source>
        <dbReference type="Pfam" id="PF08596"/>
    </source>
</evidence>
<feature type="repeat" description="WD" evidence="10">
    <location>
        <begin position="454"/>
        <end position="469"/>
    </location>
</feature>
<feature type="region of interest" description="Disordered" evidence="11">
    <location>
        <begin position="961"/>
        <end position="998"/>
    </location>
</feature>
<dbReference type="PANTHER" id="PTHR10241">
    <property type="entry name" value="LETHAL 2 GIANT LARVAE PROTEIN"/>
    <property type="match status" value="1"/>
</dbReference>
<feature type="compositionally biased region" description="Basic residues" evidence="11">
    <location>
        <begin position="658"/>
        <end position="682"/>
    </location>
</feature>
<dbReference type="Gene3D" id="2.130.10.10">
    <property type="entry name" value="YVTN repeat-like/Quinoprotein amine dehydrogenase"/>
    <property type="match status" value="2"/>
</dbReference>
<keyword evidence="5" id="KW-0963">Cytoplasm</keyword>
<keyword evidence="15" id="KW-1185">Reference proteome</keyword>
<dbReference type="SMART" id="SM00320">
    <property type="entry name" value="WD40"/>
    <property type="match status" value="4"/>
</dbReference>
<feature type="region of interest" description="Disordered" evidence="11">
    <location>
        <begin position="1010"/>
        <end position="1037"/>
    </location>
</feature>
<evidence type="ECO:0000313" key="15">
    <source>
        <dbReference type="Proteomes" id="UP001054945"/>
    </source>
</evidence>
<feature type="compositionally biased region" description="Acidic residues" evidence="11">
    <location>
        <begin position="974"/>
        <end position="986"/>
    </location>
</feature>
<keyword evidence="8" id="KW-0677">Repeat</keyword>
<evidence type="ECO:0000256" key="8">
    <source>
        <dbReference type="ARBA" id="ARBA00022737"/>
    </source>
</evidence>
<proteinExistence type="inferred from homology"/>
<dbReference type="InterPro" id="IPR001680">
    <property type="entry name" value="WD40_rpt"/>
</dbReference>
<comment type="caution">
    <text evidence="14">The sequence shown here is derived from an EMBL/GenBank/DDBJ whole genome shotgun (WGS) entry which is preliminary data.</text>
</comment>
<keyword evidence="6" id="KW-0597">Phosphoprotein</keyword>
<accession>A0AAV4MM55</accession>
<feature type="compositionally biased region" description="Basic and acidic residues" evidence="11">
    <location>
        <begin position="1011"/>
        <end position="1024"/>
    </location>
</feature>
<dbReference type="PROSITE" id="PS50082">
    <property type="entry name" value="WD_REPEATS_2"/>
    <property type="match status" value="1"/>
</dbReference>
<feature type="compositionally biased region" description="Basic and acidic residues" evidence="11">
    <location>
        <begin position="987"/>
        <end position="998"/>
    </location>
</feature>
<dbReference type="AlphaFoldDB" id="A0AAV4MM55"/>
<evidence type="ECO:0000313" key="14">
    <source>
        <dbReference type="EMBL" id="GIX73486.1"/>
    </source>
</evidence>
<gene>
    <name evidence="14" type="primary">Llgl1</name>
    <name evidence="14" type="ORF">CEXT_306361</name>
</gene>
<dbReference type="GO" id="GO:0032878">
    <property type="term" value="P:regulation of establishment or maintenance of cell polarity"/>
    <property type="evidence" value="ECO:0007669"/>
    <property type="project" value="TreeGrafter"/>
</dbReference>
<dbReference type="GO" id="GO:0006887">
    <property type="term" value="P:exocytosis"/>
    <property type="evidence" value="ECO:0007669"/>
    <property type="project" value="UniProtKB-KW"/>
</dbReference>
<dbReference type="InterPro" id="IPR013905">
    <property type="entry name" value="Lgl_C_dom"/>
</dbReference>
<dbReference type="EMBL" id="BPLR01019956">
    <property type="protein sequence ID" value="GIX73486.1"/>
    <property type="molecule type" value="Genomic_DNA"/>
</dbReference>
<evidence type="ECO:0000256" key="3">
    <source>
        <dbReference type="ARBA" id="ARBA00008070"/>
    </source>
</evidence>